<dbReference type="EMBL" id="PCHA01000037">
    <property type="protein sequence ID" value="PKU93253.1"/>
    <property type="molecule type" value="Genomic_DNA"/>
</dbReference>
<protein>
    <submittedName>
        <fullName evidence="1">Uncharacterized protein</fullName>
    </submittedName>
</protein>
<evidence type="ECO:0000313" key="2">
    <source>
        <dbReference type="Proteomes" id="UP000233722"/>
    </source>
</evidence>
<dbReference type="AlphaFoldDB" id="A0A2N3QNK7"/>
<proteinExistence type="predicted"/>
<name>A0A2N3QNK7_9BIFI</name>
<dbReference type="Proteomes" id="UP000233722">
    <property type="component" value="Unassembled WGS sequence"/>
</dbReference>
<organism evidence="1 2">
    <name type="scientific">Bifidobacterium pseudolongum subsp. globosum</name>
    <dbReference type="NCBI Taxonomy" id="1690"/>
    <lineage>
        <taxon>Bacteria</taxon>
        <taxon>Bacillati</taxon>
        <taxon>Actinomycetota</taxon>
        <taxon>Actinomycetes</taxon>
        <taxon>Bifidobacteriales</taxon>
        <taxon>Bifidobacteriaceae</taxon>
        <taxon>Bifidobacterium</taxon>
    </lineage>
</organism>
<accession>A0A2N3QNK7</accession>
<reference evidence="1 2" key="1">
    <citation type="submission" date="2017-10" db="EMBL/GenBank/DDBJ databases">
        <title>Bifidobacterium genomics.</title>
        <authorList>
            <person name="Lugli G.A."/>
            <person name="Milani C."/>
            <person name="Mancabelli L."/>
        </authorList>
    </citation>
    <scope>NUCLEOTIDE SEQUENCE [LARGE SCALE GENOMIC DNA]</scope>
    <source>
        <strain evidence="1 2">1747B</strain>
    </source>
</reference>
<comment type="caution">
    <text evidence="1">The sequence shown here is derived from an EMBL/GenBank/DDBJ whole genome shotgun (WGS) entry which is preliminary data.</text>
</comment>
<dbReference type="RefSeq" id="WP_101431161.1">
    <property type="nucleotide sequence ID" value="NZ_PCHA01000037.1"/>
</dbReference>
<gene>
    <name evidence="1" type="ORF">CQR45_1784</name>
</gene>
<sequence>MGYGSEAIIQRIGVKTNKGIISTPLGANMQVKYNLDSDQTLLRIFSDWADSHGRKVLMPFTANCSIDALRACDTYIALAADRKYLMGRIADCGEPWDANHPQDTPGYSVPDNYMAASQTFWVALDDVEYGDKFDFTHWWTSPAQGTEINSLEQMFTKTKVAMMYASRIDH</sequence>
<evidence type="ECO:0000313" key="1">
    <source>
        <dbReference type="EMBL" id="PKU93253.1"/>
    </source>
</evidence>